<organism evidence="2 3">
    <name type="scientific">Protopolystoma xenopodis</name>
    <dbReference type="NCBI Taxonomy" id="117903"/>
    <lineage>
        <taxon>Eukaryota</taxon>
        <taxon>Metazoa</taxon>
        <taxon>Spiralia</taxon>
        <taxon>Lophotrochozoa</taxon>
        <taxon>Platyhelminthes</taxon>
        <taxon>Monogenea</taxon>
        <taxon>Polyopisthocotylea</taxon>
        <taxon>Polystomatidea</taxon>
        <taxon>Polystomatidae</taxon>
        <taxon>Protopolystoma</taxon>
    </lineage>
</organism>
<comment type="caution">
    <text evidence="2">The sequence shown here is derived from an EMBL/GenBank/DDBJ whole genome shotgun (WGS) entry which is preliminary data.</text>
</comment>
<evidence type="ECO:0000256" key="1">
    <source>
        <dbReference type="SAM" id="MobiDB-lite"/>
    </source>
</evidence>
<gene>
    <name evidence="2" type="ORF">PXEA_LOCUS1390</name>
</gene>
<dbReference type="AlphaFoldDB" id="A0A448WBW5"/>
<proteinExistence type="predicted"/>
<name>A0A448WBW5_9PLAT</name>
<dbReference type="Proteomes" id="UP000784294">
    <property type="component" value="Unassembled WGS sequence"/>
</dbReference>
<sequence>MSGRFGGKSNKTRPSRPVTARPPSIGSIGLIENGKKRLLISFQVWAEFPIFTQASFAASYDLSHLLSRQVEPLLRRRLILVSTVQAAISILPSGLTQISASSSRASTMERQASLSRTKVCLLKTTRRGNLQKRPDDRLTTWTN</sequence>
<feature type="region of interest" description="Disordered" evidence="1">
    <location>
        <begin position="1"/>
        <end position="24"/>
    </location>
</feature>
<evidence type="ECO:0000313" key="2">
    <source>
        <dbReference type="EMBL" id="VEL07950.1"/>
    </source>
</evidence>
<dbReference type="EMBL" id="CAAALY010002821">
    <property type="protein sequence ID" value="VEL07950.1"/>
    <property type="molecule type" value="Genomic_DNA"/>
</dbReference>
<accession>A0A448WBW5</accession>
<evidence type="ECO:0000313" key="3">
    <source>
        <dbReference type="Proteomes" id="UP000784294"/>
    </source>
</evidence>
<keyword evidence="3" id="KW-1185">Reference proteome</keyword>
<protein>
    <submittedName>
        <fullName evidence="2">Uncharacterized protein</fullName>
    </submittedName>
</protein>
<reference evidence="2" key="1">
    <citation type="submission" date="2018-11" db="EMBL/GenBank/DDBJ databases">
        <authorList>
            <consortium name="Pathogen Informatics"/>
        </authorList>
    </citation>
    <scope>NUCLEOTIDE SEQUENCE</scope>
</reference>